<proteinExistence type="predicted"/>
<evidence type="ECO:0000256" key="1">
    <source>
        <dbReference type="ARBA" id="ARBA00022801"/>
    </source>
</evidence>
<dbReference type="Pfam" id="PF07228">
    <property type="entry name" value="SpoIIE"/>
    <property type="match status" value="1"/>
</dbReference>
<keyword evidence="1" id="KW-0378">Hydrolase</keyword>
<feature type="modified residue" description="4-aspartylphosphate" evidence="2">
    <location>
        <position position="63"/>
    </location>
</feature>
<dbReference type="InterPro" id="IPR001932">
    <property type="entry name" value="PPM-type_phosphatase-like_dom"/>
</dbReference>
<dbReference type="InterPro" id="IPR036457">
    <property type="entry name" value="PPM-type-like_dom_sf"/>
</dbReference>
<evidence type="ECO:0000259" key="3">
    <source>
        <dbReference type="PROSITE" id="PS50110"/>
    </source>
</evidence>
<dbReference type="SUPFAM" id="SSF81606">
    <property type="entry name" value="PP2C-like"/>
    <property type="match status" value="1"/>
</dbReference>
<evidence type="ECO:0000313" key="5">
    <source>
        <dbReference type="Proteomes" id="UP000318126"/>
    </source>
</evidence>
<accession>A0A553JTF4</accession>
<dbReference type="InterPro" id="IPR011006">
    <property type="entry name" value="CheY-like_superfamily"/>
</dbReference>
<dbReference type="Pfam" id="PF00072">
    <property type="entry name" value="Response_reg"/>
    <property type="match status" value="1"/>
</dbReference>
<reference evidence="5" key="1">
    <citation type="submission" date="2019-07" db="EMBL/GenBank/DDBJ databases">
        <title>Shewanella sp. YLB-08 draft genomic sequence.</title>
        <authorList>
            <person name="Yu L."/>
        </authorList>
    </citation>
    <scope>NUCLEOTIDE SEQUENCE [LARGE SCALE GENOMIC DNA]</scope>
    <source>
        <strain evidence="5">JCM 20706</strain>
    </source>
</reference>
<keyword evidence="2" id="KW-0597">Phosphoprotein</keyword>
<dbReference type="EMBL" id="VKGK01000003">
    <property type="protein sequence ID" value="TRY15720.1"/>
    <property type="molecule type" value="Genomic_DNA"/>
</dbReference>
<dbReference type="SMART" id="SM00331">
    <property type="entry name" value="PP2C_SIG"/>
    <property type="match status" value="1"/>
</dbReference>
<dbReference type="Gene3D" id="3.60.40.10">
    <property type="entry name" value="PPM-type phosphatase domain"/>
    <property type="match status" value="1"/>
</dbReference>
<keyword evidence="5" id="KW-1185">Reference proteome</keyword>
<dbReference type="InterPro" id="IPR052016">
    <property type="entry name" value="Bact_Sigma-Reg"/>
</dbReference>
<evidence type="ECO:0000256" key="2">
    <source>
        <dbReference type="PROSITE-ProRule" id="PRU00169"/>
    </source>
</evidence>
<dbReference type="Proteomes" id="UP000318126">
    <property type="component" value="Unassembled WGS sequence"/>
</dbReference>
<sequence length="483" mass="53685">MLETLFQQQTQNLTILVVEDTQSERFFIVGLLTSMGLNVICCDSAEQAIEQYPKQAIDIVISDWRMPGLTGPELCLHLKNLTSPPYIILLTANNLAEHIVTGIESGADDFIAKPFIPSVLKVRILAAARIVNLQSRLSDKNLKLNDALNKEHAYLEQVKDDLKSAAQLQGSHLPSSGQLVNRWSLATRFKPAQELAGDIFQYINIDQENIGFYLLDVTGHGIAASMQSFTLAQQLSCSSCHWESLDPALIVNQLNRDFEDPENTGRFATLILGIANTLTGEVKLTLAGHPQPILLDKHGASLMTLDAGLPLGIDSQYRYKNNAFSLKSHQQLMLYSDGLYECRHPKFGEFSLERLVNTCDQAHQLTPEALLHHLCHSMELWQQKKPQDDISMMIISAPELTILSSLSSSCDDADELSFNSLKNELVQSDLEAAEVDILDNHELSVALENSIRVSYEITANKEDVDITPQKTLNINDASQGIYE</sequence>
<gene>
    <name evidence="4" type="ORF">FN961_04410</name>
</gene>
<dbReference type="OrthoDB" id="9811749at2"/>
<dbReference type="SUPFAM" id="SSF52172">
    <property type="entry name" value="CheY-like"/>
    <property type="match status" value="1"/>
</dbReference>
<dbReference type="SMART" id="SM00448">
    <property type="entry name" value="REC"/>
    <property type="match status" value="1"/>
</dbReference>
<organism evidence="4 5">
    <name type="scientific">Shewanella hanedai</name>
    <name type="common">Alteromonas hanedai</name>
    <dbReference type="NCBI Taxonomy" id="25"/>
    <lineage>
        <taxon>Bacteria</taxon>
        <taxon>Pseudomonadati</taxon>
        <taxon>Pseudomonadota</taxon>
        <taxon>Gammaproteobacteria</taxon>
        <taxon>Alteromonadales</taxon>
        <taxon>Shewanellaceae</taxon>
        <taxon>Shewanella</taxon>
    </lineage>
</organism>
<protein>
    <submittedName>
        <fullName evidence="4">Fused response regulator/phosphatase</fullName>
    </submittedName>
</protein>
<dbReference type="PANTHER" id="PTHR43156:SF2">
    <property type="entry name" value="STAGE II SPORULATION PROTEIN E"/>
    <property type="match status" value="1"/>
</dbReference>
<feature type="domain" description="Response regulatory" evidence="3">
    <location>
        <begin position="14"/>
        <end position="128"/>
    </location>
</feature>
<dbReference type="PANTHER" id="PTHR43156">
    <property type="entry name" value="STAGE II SPORULATION PROTEIN E-RELATED"/>
    <property type="match status" value="1"/>
</dbReference>
<dbReference type="RefSeq" id="WP_143563331.1">
    <property type="nucleotide sequence ID" value="NZ_BMPL01000003.1"/>
</dbReference>
<name>A0A553JTF4_SHEHA</name>
<dbReference type="InterPro" id="IPR001789">
    <property type="entry name" value="Sig_transdc_resp-reg_receiver"/>
</dbReference>
<comment type="caution">
    <text evidence="4">The sequence shown here is derived from an EMBL/GenBank/DDBJ whole genome shotgun (WGS) entry which is preliminary data.</text>
</comment>
<dbReference type="PROSITE" id="PS50110">
    <property type="entry name" value="RESPONSE_REGULATORY"/>
    <property type="match status" value="1"/>
</dbReference>
<dbReference type="GO" id="GO:0000160">
    <property type="term" value="P:phosphorelay signal transduction system"/>
    <property type="evidence" value="ECO:0007669"/>
    <property type="project" value="InterPro"/>
</dbReference>
<evidence type="ECO:0000313" key="4">
    <source>
        <dbReference type="EMBL" id="TRY15720.1"/>
    </source>
</evidence>
<dbReference type="Gene3D" id="3.40.50.2300">
    <property type="match status" value="1"/>
</dbReference>
<dbReference type="CDD" id="cd00156">
    <property type="entry name" value="REC"/>
    <property type="match status" value="1"/>
</dbReference>
<dbReference type="GO" id="GO:0016791">
    <property type="term" value="F:phosphatase activity"/>
    <property type="evidence" value="ECO:0007669"/>
    <property type="project" value="TreeGrafter"/>
</dbReference>
<dbReference type="AlphaFoldDB" id="A0A553JTF4"/>